<keyword evidence="3" id="KW-1185">Reference proteome</keyword>
<dbReference type="Proteomes" id="UP000321323">
    <property type="component" value="Chromosome"/>
</dbReference>
<accession>A0ABZ1UDX3</accession>
<sequence>MMETGDRQGSTKGTTPAGSAVTFSESHADLLDLFGRWEALADANSDPRVECAPMPAGSGAARPR</sequence>
<feature type="compositionally biased region" description="Polar residues" evidence="1">
    <location>
        <begin position="7"/>
        <end position="22"/>
    </location>
</feature>
<organism evidence="2 3">
    <name type="scientific">[Empedobacter] haloabium</name>
    <dbReference type="NCBI Taxonomy" id="592317"/>
    <lineage>
        <taxon>Bacteria</taxon>
        <taxon>Pseudomonadati</taxon>
        <taxon>Pseudomonadota</taxon>
        <taxon>Betaproteobacteria</taxon>
        <taxon>Burkholderiales</taxon>
        <taxon>Oxalobacteraceae</taxon>
        <taxon>Telluria group</taxon>
        <taxon>Telluria group incertae sedis</taxon>
    </lineage>
</organism>
<evidence type="ECO:0000313" key="3">
    <source>
        <dbReference type="Proteomes" id="UP000321323"/>
    </source>
</evidence>
<name>A0ABZ1UDX3_9BURK</name>
<reference evidence="2 3" key="1">
    <citation type="journal article" date="2019" name="Int. J. Syst. Evol. Microbiol.">
        <title>The Draft Whole-Genome Sequence of the Antibiotic Producer Empedobacter haloabium ATCC 31962 Provides Indications for Its Taxonomic Reclassification.</title>
        <authorList>
            <person name="Miess H."/>
            <person name="Arlt P."/>
            <person name="Apel A.K."/>
            <person name="Weber T."/>
            <person name="Nieselt K."/>
            <person name="Hanssen F."/>
            <person name="Czemmel S."/>
            <person name="Nahnsen S."/>
            <person name="Gross H."/>
        </authorList>
    </citation>
    <scope>NUCLEOTIDE SEQUENCE [LARGE SCALE GENOMIC DNA]</scope>
    <source>
        <strain evidence="2 3">ATCC 31962</strain>
    </source>
</reference>
<evidence type="ECO:0000313" key="2">
    <source>
        <dbReference type="EMBL" id="WUR10940.1"/>
    </source>
</evidence>
<proteinExistence type="predicted"/>
<feature type="region of interest" description="Disordered" evidence="1">
    <location>
        <begin position="44"/>
        <end position="64"/>
    </location>
</feature>
<protein>
    <submittedName>
        <fullName evidence="2">Uncharacterized protein</fullName>
    </submittedName>
</protein>
<gene>
    <name evidence="2" type="ORF">E7V67_014540</name>
</gene>
<dbReference type="EMBL" id="CP136508">
    <property type="protein sequence ID" value="WUR10940.1"/>
    <property type="molecule type" value="Genomic_DNA"/>
</dbReference>
<evidence type="ECO:0000256" key="1">
    <source>
        <dbReference type="SAM" id="MobiDB-lite"/>
    </source>
</evidence>
<feature type="region of interest" description="Disordered" evidence="1">
    <location>
        <begin position="1"/>
        <end position="22"/>
    </location>
</feature>